<dbReference type="Pfam" id="PF04488">
    <property type="entry name" value="Gly_transf_sug"/>
    <property type="match status" value="1"/>
</dbReference>
<dbReference type="Proteomes" id="UP000678499">
    <property type="component" value="Unassembled WGS sequence"/>
</dbReference>
<accession>A0A7R9C182</accession>
<dbReference type="AlphaFoldDB" id="A0A7R9C182"/>
<dbReference type="OrthoDB" id="409543at2759"/>
<sequence>MRNRFAERSLILFACLVISADLYWNWISSFFHQDKQICSVKISLKFTGNEMLTRVANESEVKHEQEKPLPGNHVILGGFLYPATSVQMKTGQIFFIDFTDSSPAAAAAETPLAKRKLCAIESAARLHPKNIIYLVTNSVKIKLSKALRILIRTYSNVRFIIFDSDPFSAFGIDPESDSKNLHAAELARYSLLLSHGGIYLDLDQIVVKPIIGKFIRNTLGRQFDDEGNILLSGHVMAFPPGHDFLEQVMLQAPSSYSSTDNSSLGSSLLNKIYNSENFNKTSIEIPAELTFDYLNKTNVRNAFSEDDGIKMKAKTEKG</sequence>
<evidence type="ECO:0008006" key="3">
    <source>
        <dbReference type="Google" id="ProtNLM"/>
    </source>
</evidence>
<evidence type="ECO:0000313" key="1">
    <source>
        <dbReference type="EMBL" id="CAD7284877.1"/>
    </source>
</evidence>
<dbReference type="GO" id="GO:0006688">
    <property type="term" value="P:glycosphingolipid biosynthetic process"/>
    <property type="evidence" value="ECO:0007669"/>
    <property type="project" value="TreeGrafter"/>
</dbReference>
<dbReference type="EMBL" id="CAJPEX010010277">
    <property type="protein sequence ID" value="CAG0925029.1"/>
    <property type="molecule type" value="Genomic_DNA"/>
</dbReference>
<dbReference type="GO" id="GO:0016020">
    <property type="term" value="C:membrane"/>
    <property type="evidence" value="ECO:0007669"/>
    <property type="project" value="GOC"/>
</dbReference>
<dbReference type="InterPro" id="IPR051981">
    <property type="entry name" value="Glycosyltransf_32"/>
</dbReference>
<protein>
    <recommendedName>
        <fullName evidence="3">Alpha-1,4-N-acetylglucosaminyltransferase</fullName>
    </recommendedName>
</protein>
<organism evidence="1">
    <name type="scientific">Notodromas monacha</name>
    <dbReference type="NCBI Taxonomy" id="399045"/>
    <lineage>
        <taxon>Eukaryota</taxon>
        <taxon>Metazoa</taxon>
        <taxon>Ecdysozoa</taxon>
        <taxon>Arthropoda</taxon>
        <taxon>Crustacea</taxon>
        <taxon>Oligostraca</taxon>
        <taxon>Ostracoda</taxon>
        <taxon>Podocopa</taxon>
        <taxon>Podocopida</taxon>
        <taxon>Cypridocopina</taxon>
        <taxon>Cypridoidea</taxon>
        <taxon>Cyprididae</taxon>
        <taxon>Notodromas</taxon>
    </lineage>
</organism>
<name>A0A7R9C182_9CRUS</name>
<gene>
    <name evidence="1" type="ORF">NMOB1V02_LOCUS12481</name>
</gene>
<dbReference type="SUPFAM" id="SSF53448">
    <property type="entry name" value="Nucleotide-diphospho-sugar transferases"/>
    <property type="match status" value="1"/>
</dbReference>
<dbReference type="PANTHER" id="PTHR12042">
    <property type="entry name" value="LACTOSYLCERAMIDE 4-ALPHA-GALACTOSYLTRANSFERASE ALPHA- 1,4-GALACTOSYLTRANSFERASE"/>
    <property type="match status" value="1"/>
</dbReference>
<reference evidence="1" key="1">
    <citation type="submission" date="2020-11" db="EMBL/GenBank/DDBJ databases">
        <authorList>
            <person name="Tran Van P."/>
        </authorList>
    </citation>
    <scope>NUCLEOTIDE SEQUENCE</scope>
</reference>
<dbReference type="GO" id="GO:0016758">
    <property type="term" value="F:hexosyltransferase activity"/>
    <property type="evidence" value="ECO:0007669"/>
    <property type="project" value="TreeGrafter"/>
</dbReference>
<dbReference type="InterPro" id="IPR029044">
    <property type="entry name" value="Nucleotide-diphossugar_trans"/>
</dbReference>
<feature type="non-terminal residue" evidence="1">
    <location>
        <position position="1"/>
    </location>
</feature>
<dbReference type="EMBL" id="OA892314">
    <property type="protein sequence ID" value="CAD7284877.1"/>
    <property type="molecule type" value="Genomic_DNA"/>
</dbReference>
<dbReference type="Gene3D" id="3.90.550.20">
    <property type="match status" value="1"/>
</dbReference>
<dbReference type="InterPro" id="IPR007577">
    <property type="entry name" value="GlycoTrfase_DXD_sugar-bd_CS"/>
</dbReference>
<keyword evidence="2" id="KW-1185">Reference proteome</keyword>
<dbReference type="PANTHER" id="PTHR12042:SF21">
    <property type="entry name" value="ALPHA1,4-GALACTOSYLTRANSFERASE 1-RELATED"/>
    <property type="match status" value="1"/>
</dbReference>
<evidence type="ECO:0000313" key="2">
    <source>
        <dbReference type="Proteomes" id="UP000678499"/>
    </source>
</evidence>
<proteinExistence type="predicted"/>